<dbReference type="Pfam" id="PF22936">
    <property type="entry name" value="Pol_BBD"/>
    <property type="match status" value="1"/>
</dbReference>
<dbReference type="InterPro" id="IPR001584">
    <property type="entry name" value="Integrase_cat-core"/>
</dbReference>
<keyword evidence="1" id="KW-0378">Hydrolase</keyword>
<dbReference type="Proteomes" id="UP000436088">
    <property type="component" value="Unassembled WGS sequence"/>
</dbReference>
<dbReference type="InterPro" id="IPR036397">
    <property type="entry name" value="RNaseH_sf"/>
</dbReference>
<dbReference type="SUPFAM" id="SSF53098">
    <property type="entry name" value="Ribonuclease H-like"/>
    <property type="match status" value="1"/>
</dbReference>
<proteinExistence type="predicted"/>
<evidence type="ECO:0000256" key="1">
    <source>
        <dbReference type="ARBA" id="ARBA00022670"/>
    </source>
</evidence>
<dbReference type="PROSITE" id="PS50994">
    <property type="entry name" value="INTEGRASE"/>
    <property type="match status" value="1"/>
</dbReference>
<dbReference type="InterPro" id="IPR054722">
    <property type="entry name" value="PolX-like_BBD"/>
</dbReference>
<dbReference type="Gene3D" id="3.30.420.10">
    <property type="entry name" value="Ribonuclease H-like superfamily/Ribonuclease H"/>
    <property type="match status" value="1"/>
</dbReference>
<dbReference type="GO" id="GO:0008233">
    <property type="term" value="F:peptidase activity"/>
    <property type="evidence" value="ECO:0007669"/>
    <property type="project" value="UniProtKB-KW"/>
</dbReference>
<dbReference type="GO" id="GO:0015074">
    <property type="term" value="P:DNA integration"/>
    <property type="evidence" value="ECO:0007669"/>
    <property type="project" value="InterPro"/>
</dbReference>
<protein>
    <recommendedName>
        <fullName evidence="2">Integrase catalytic domain-containing protein</fullName>
    </recommendedName>
</protein>
<evidence type="ECO:0000259" key="2">
    <source>
        <dbReference type="PROSITE" id="PS50994"/>
    </source>
</evidence>
<dbReference type="GO" id="GO:0003676">
    <property type="term" value="F:nucleic acid binding"/>
    <property type="evidence" value="ECO:0007669"/>
    <property type="project" value="InterPro"/>
</dbReference>
<dbReference type="AlphaFoldDB" id="A0A6A2WSU0"/>
<dbReference type="PANTHER" id="PTHR42648">
    <property type="entry name" value="TRANSPOSASE, PUTATIVE-RELATED"/>
    <property type="match status" value="1"/>
</dbReference>
<organism evidence="3 4">
    <name type="scientific">Hibiscus syriacus</name>
    <name type="common">Rose of Sharon</name>
    <dbReference type="NCBI Taxonomy" id="106335"/>
    <lineage>
        <taxon>Eukaryota</taxon>
        <taxon>Viridiplantae</taxon>
        <taxon>Streptophyta</taxon>
        <taxon>Embryophyta</taxon>
        <taxon>Tracheophyta</taxon>
        <taxon>Spermatophyta</taxon>
        <taxon>Magnoliopsida</taxon>
        <taxon>eudicotyledons</taxon>
        <taxon>Gunneridae</taxon>
        <taxon>Pentapetalae</taxon>
        <taxon>rosids</taxon>
        <taxon>malvids</taxon>
        <taxon>Malvales</taxon>
        <taxon>Malvaceae</taxon>
        <taxon>Malvoideae</taxon>
        <taxon>Hibiscus</taxon>
    </lineage>
</organism>
<feature type="domain" description="Integrase catalytic" evidence="2">
    <location>
        <begin position="136"/>
        <end position="266"/>
    </location>
</feature>
<dbReference type="InterPro" id="IPR012337">
    <property type="entry name" value="RNaseH-like_sf"/>
</dbReference>
<dbReference type="PANTHER" id="PTHR42648:SF28">
    <property type="entry name" value="TRANSPOSON-ENCODED PROTEIN WITH RIBONUCLEASE H-LIKE AND RETROVIRUS ZINC FINGER-LIKE DOMAINS"/>
    <property type="match status" value="1"/>
</dbReference>
<sequence length="266" mass="30948">MEDNVALDEDMFKLTTNNYSYWKPMMEDHLYCRDLHEPIIYKDNAEGKSDAQWELLNRKAVVMIRNILNIAYDDNSWIVDSGSSFYVTPHRSFFSSYRSSDFGTVQMRKQDMSKIIGIEDIILTTSTGCKLILKDMRHVPAMRLNLISAGKLDDAGLINYFGKGKWKLTKGNLIMARGKKERSLYMMQAKLYKEEVWVHLLKSNDQVLDAFKEFHALVECETRRKIKCVRSDNGGEYRGHFEAYCKKYDIRLERTPPKTPQLNGLA</sequence>
<name>A0A6A2WSU0_HIBSY</name>
<dbReference type="EMBL" id="VEPZ02001669">
    <property type="protein sequence ID" value="KAE8663641.1"/>
    <property type="molecule type" value="Genomic_DNA"/>
</dbReference>
<reference evidence="3" key="1">
    <citation type="submission" date="2019-09" db="EMBL/GenBank/DDBJ databases">
        <title>Draft genome information of white flower Hibiscus syriacus.</title>
        <authorList>
            <person name="Kim Y.-M."/>
        </authorList>
    </citation>
    <scope>NUCLEOTIDE SEQUENCE [LARGE SCALE GENOMIC DNA]</scope>
    <source>
        <strain evidence="3">YM2019G1</strain>
    </source>
</reference>
<dbReference type="InterPro" id="IPR039537">
    <property type="entry name" value="Retrotran_Ty1/copia-like"/>
</dbReference>
<keyword evidence="1" id="KW-0645">Protease</keyword>
<keyword evidence="4" id="KW-1185">Reference proteome</keyword>
<accession>A0A6A2WSU0</accession>
<dbReference type="GO" id="GO:0006508">
    <property type="term" value="P:proteolysis"/>
    <property type="evidence" value="ECO:0007669"/>
    <property type="project" value="UniProtKB-KW"/>
</dbReference>
<evidence type="ECO:0000313" key="4">
    <source>
        <dbReference type="Proteomes" id="UP000436088"/>
    </source>
</evidence>
<evidence type="ECO:0000313" key="3">
    <source>
        <dbReference type="EMBL" id="KAE8663641.1"/>
    </source>
</evidence>
<gene>
    <name evidence="3" type="ORF">F3Y22_tig00112925pilonHSYRG00085</name>
</gene>
<comment type="caution">
    <text evidence="3">The sequence shown here is derived from an EMBL/GenBank/DDBJ whole genome shotgun (WGS) entry which is preliminary data.</text>
</comment>